<organism evidence="5 6">
    <name type="scientific">Thermus aquaticus</name>
    <dbReference type="NCBI Taxonomy" id="271"/>
    <lineage>
        <taxon>Bacteria</taxon>
        <taxon>Thermotogati</taxon>
        <taxon>Deinococcota</taxon>
        <taxon>Deinococci</taxon>
        <taxon>Thermales</taxon>
        <taxon>Thermaceae</taxon>
        <taxon>Thermus</taxon>
    </lineage>
</organism>
<dbReference type="RefSeq" id="WP_156303188.1">
    <property type="nucleotide sequence ID" value="NZ_LHCI01000104.1"/>
</dbReference>
<dbReference type="InterPro" id="IPR003959">
    <property type="entry name" value="ATPase_AAA_core"/>
</dbReference>
<dbReference type="InterPro" id="IPR050130">
    <property type="entry name" value="ClpA_ClpB"/>
</dbReference>
<evidence type="ECO:0000313" key="5">
    <source>
        <dbReference type="EMBL" id="KOX91178.1"/>
    </source>
</evidence>
<keyword evidence="3" id="KW-1133">Transmembrane helix</keyword>
<accession>A0A0M9AGV6</accession>
<dbReference type="SMART" id="SM00382">
    <property type="entry name" value="AAA"/>
    <property type="match status" value="1"/>
</dbReference>
<dbReference type="Gene3D" id="3.40.50.300">
    <property type="entry name" value="P-loop containing nucleotide triphosphate hydrolases"/>
    <property type="match status" value="1"/>
</dbReference>
<feature type="domain" description="AAA+ ATPase" evidence="4">
    <location>
        <begin position="176"/>
        <end position="339"/>
    </location>
</feature>
<dbReference type="InterPro" id="IPR027417">
    <property type="entry name" value="P-loop_NTPase"/>
</dbReference>
<dbReference type="EMBL" id="LHCI01000104">
    <property type="protein sequence ID" value="KOX91178.1"/>
    <property type="molecule type" value="Genomic_DNA"/>
</dbReference>
<dbReference type="SUPFAM" id="SSF52540">
    <property type="entry name" value="P-loop containing nucleoside triphosphate hydrolases"/>
    <property type="match status" value="1"/>
</dbReference>
<feature type="transmembrane region" description="Helical" evidence="3">
    <location>
        <begin position="55"/>
        <end position="75"/>
    </location>
</feature>
<dbReference type="GO" id="GO:0016887">
    <property type="term" value="F:ATP hydrolysis activity"/>
    <property type="evidence" value="ECO:0007669"/>
    <property type="project" value="InterPro"/>
</dbReference>
<keyword evidence="1" id="KW-0547">Nucleotide-binding</keyword>
<protein>
    <submittedName>
        <fullName evidence="5">Chaperone protein ClpB</fullName>
    </submittedName>
</protein>
<evidence type="ECO:0000256" key="2">
    <source>
        <dbReference type="ARBA" id="ARBA00022840"/>
    </source>
</evidence>
<evidence type="ECO:0000256" key="3">
    <source>
        <dbReference type="SAM" id="Phobius"/>
    </source>
</evidence>
<proteinExistence type="predicted"/>
<keyword evidence="2" id="KW-0067">ATP-binding</keyword>
<dbReference type="CDD" id="cd19499">
    <property type="entry name" value="RecA-like_ClpB_Hsp104-like"/>
    <property type="match status" value="1"/>
</dbReference>
<feature type="transmembrane region" description="Helical" evidence="3">
    <location>
        <begin position="24"/>
        <end position="43"/>
    </location>
</feature>
<dbReference type="PATRIC" id="fig|271.14.peg.186"/>
<gene>
    <name evidence="5" type="primary">clpB_1</name>
    <name evidence="5" type="ORF">BVI061214_00102</name>
</gene>
<keyword evidence="3" id="KW-0472">Membrane</keyword>
<dbReference type="AlphaFoldDB" id="A0A0M9AGV6"/>
<dbReference type="GO" id="GO:0034605">
    <property type="term" value="P:cellular response to heat"/>
    <property type="evidence" value="ECO:0007669"/>
    <property type="project" value="TreeGrafter"/>
</dbReference>
<dbReference type="PANTHER" id="PTHR11638">
    <property type="entry name" value="ATP-DEPENDENT CLP PROTEASE"/>
    <property type="match status" value="1"/>
</dbReference>
<sequence>MGVVTAVNLLLALSATYLGVKEGWSFGNVLAALYFWGAVAYPYTRRSWPRRASEVARGLSLGVLLVALALIPYFYFREGLVGPQYLLLLFMAFPTAGYWSEATEVLLARLFRRRVLALGGAGERVEVSRPVEEAKDPPLEEVEARVKARVVGQDEAIGAVFRGLKRKAAGLTRPGKPFSALLLGPTGTGKTEFAKALAEATGRPLVRYDMNQYGQDHTVAGLVGSPPGYIGSEEPGKLYRDLVAHPRGVFLFDEMEKAHPRVFDPLIQLLDEGRFQELSRSLVVVAPEVILLFTSNLMAEEAFYGGGLGENLRERLVQKGLRPEWVNRLDVIAAFKPFSGEALERLAAKVVRDYVEGWARRAGVREARVDEGVVPLILGRVDTRFGARDLQRAVEELVADPLAEAYLRAGGKARRVEVLRRGSEVVVVLE</sequence>
<dbReference type="PRINTS" id="PR00300">
    <property type="entry name" value="CLPPROTEASEA"/>
</dbReference>
<dbReference type="Pfam" id="PF07724">
    <property type="entry name" value="AAA_2"/>
    <property type="match status" value="1"/>
</dbReference>
<evidence type="ECO:0000259" key="4">
    <source>
        <dbReference type="SMART" id="SM00382"/>
    </source>
</evidence>
<dbReference type="InterPro" id="IPR001270">
    <property type="entry name" value="ClpA/B"/>
</dbReference>
<dbReference type="GO" id="GO:0005524">
    <property type="term" value="F:ATP binding"/>
    <property type="evidence" value="ECO:0007669"/>
    <property type="project" value="UniProtKB-KW"/>
</dbReference>
<evidence type="ECO:0000313" key="6">
    <source>
        <dbReference type="Proteomes" id="UP000037685"/>
    </source>
</evidence>
<keyword evidence="3" id="KW-0812">Transmembrane</keyword>
<reference evidence="5 6" key="1">
    <citation type="submission" date="2015-07" db="EMBL/GenBank/DDBJ databases">
        <authorList>
            <person name="Noorani M."/>
        </authorList>
    </citation>
    <scope>NUCLEOTIDE SEQUENCE [LARGE SCALE GENOMIC DNA]</scope>
    <source>
        <strain evidence="6">ATCC 25104 / DSM 625 / JCM 10724 / NBRC 103206 / NCIMB 11243 / YT-1</strain>
    </source>
</reference>
<name>A0A0M9AGV6_THEAQ</name>
<evidence type="ECO:0000256" key="1">
    <source>
        <dbReference type="ARBA" id="ARBA00022741"/>
    </source>
</evidence>
<dbReference type="Gene3D" id="1.10.8.60">
    <property type="match status" value="1"/>
</dbReference>
<dbReference type="GO" id="GO:0005737">
    <property type="term" value="C:cytoplasm"/>
    <property type="evidence" value="ECO:0007669"/>
    <property type="project" value="TreeGrafter"/>
</dbReference>
<comment type="caution">
    <text evidence="5">The sequence shown here is derived from an EMBL/GenBank/DDBJ whole genome shotgun (WGS) entry which is preliminary data.</text>
</comment>
<dbReference type="PANTHER" id="PTHR11638:SF18">
    <property type="entry name" value="HEAT SHOCK PROTEIN 104"/>
    <property type="match status" value="1"/>
</dbReference>
<dbReference type="InterPro" id="IPR003593">
    <property type="entry name" value="AAA+_ATPase"/>
</dbReference>
<dbReference type="Proteomes" id="UP000037685">
    <property type="component" value="Unassembled WGS sequence"/>
</dbReference>